<dbReference type="InterPro" id="IPR013022">
    <property type="entry name" value="Xyl_isomerase-like_TIM-brl"/>
</dbReference>
<organism evidence="4 5">
    <name type="scientific">Luteibacter sahnii</name>
    <dbReference type="NCBI Taxonomy" id="3021977"/>
    <lineage>
        <taxon>Bacteria</taxon>
        <taxon>Pseudomonadati</taxon>
        <taxon>Pseudomonadota</taxon>
        <taxon>Gammaproteobacteria</taxon>
        <taxon>Lysobacterales</taxon>
        <taxon>Rhodanobacteraceae</taxon>
        <taxon>Luteibacter</taxon>
    </lineage>
</organism>
<dbReference type="InterPro" id="IPR006311">
    <property type="entry name" value="TAT_signal"/>
</dbReference>
<comment type="caution">
    <text evidence="4">The sequence shown here is derived from an EMBL/GenBank/DDBJ whole genome shotgun (WGS) entry which is preliminary data.</text>
</comment>
<feature type="domain" description="Xylose isomerase-like TIM barrel" evidence="3">
    <location>
        <begin position="89"/>
        <end position="280"/>
    </location>
</feature>
<dbReference type="SUPFAM" id="SSF51658">
    <property type="entry name" value="Xylose isomerase-like"/>
    <property type="match status" value="1"/>
</dbReference>
<dbReference type="Gene3D" id="3.20.20.150">
    <property type="entry name" value="Divalent-metal-dependent TIM barrel enzymes"/>
    <property type="match status" value="1"/>
</dbReference>
<feature type="chain" id="PRO_5045132864" evidence="2">
    <location>
        <begin position="34"/>
        <end position="300"/>
    </location>
</feature>
<dbReference type="PANTHER" id="PTHR43489">
    <property type="entry name" value="ISOMERASE"/>
    <property type="match status" value="1"/>
</dbReference>
<protein>
    <submittedName>
        <fullName evidence="4">TIM barrel protein</fullName>
    </submittedName>
</protein>
<dbReference type="EMBL" id="JARJJS010000004">
    <property type="protein sequence ID" value="MDF4026335.1"/>
    <property type="molecule type" value="Genomic_DNA"/>
</dbReference>
<dbReference type="PROSITE" id="PS51318">
    <property type="entry name" value="TAT"/>
    <property type="match status" value="1"/>
</dbReference>
<keyword evidence="5" id="KW-1185">Reference proteome</keyword>
<gene>
    <name evidence="4" type="ORF">P3W24_15285</name>
</gene>
<keyword evidence="2" id="KW-0732">Signal</keyword>
<dbReference type="Pfam" id="PF01261">
    <property type="entry name" value="AP_endonuc_2"/>
    <property type="match status" value="1"/>
</dbReference>
<dbReference type="InterPro" id="IPR050417">
    <property type="entry name" value="Sugar_Epim/Isomerase"/>
</dbReference>
<evidence type="ECO:0000256" key="1">
    <source>
        <dbReference type="ARBA" id="ARBA00023235"/>
    </source>
</evidence>
<proteinExistence type="predicted"/>
<feature type="signal peptide" evidence="2">
    <location>
        <begin position="1"/>
        <end position="33"/>
    </location>
</feature>
<evidence type="ECO:0000313" key="5">
    <source>
        <dbReference type="Proteomes" id="UP001528850"/>
    </source>
</evidence>
<accession>A0ABT6BE96</accession>
<evidence type="ECO:0000259" key="3">
    <source>
        <dbReference type="Pfam" id="PF01261"/>
    </source>
</evidence>
<evidence type="ECO:0000256" key="2">
    <source>
        <dbReference type="SAM" id="SignalP"/>
    </source>
</evidence>
<name>A0ABT6BE96_9GAMM</name>
<keyword evidence="1" id="KW-0413">Isomerase</keyword>
<dbReference type="PANTHER" id="PTHR43489:SF3">
    <property type="entry name" value="XYLOSE ISOMERASE DOMAIN PROTEIN TIM BARREL"/>
    <property type="match status" value="1"/>
</dbReference>
<reference evidence="4 5" key="1">
    <citation type="journal article" date="2024" name="Curr. Microbiol.">
        <title>Luteibacter sahnii sp. nov., A Novel Yellow-Colored Xanthomonadin Pigment Producing Probiotic Bacterium from Healthy Rice Seed Microbiome.</title>
        <authorList>
            <person name="Jaiswal G."/>
            <person name="Rana R."/>
            <person name="Nayak P.K."/>
            <person name="Chouhan R."/>
            <person name="Gandhi S.G."/>
            <person name="Patel H.K."/>
            <person name="Patil P.B."/>
        </authorList>
    </citation>
    <scope>NUCLEOTIDE SEQUENCE [LARGE SCALE GENOMIC DNA]</scope>
    <source>
        <strain evidence="4 5">PPL201</strain>
    </source>
</reference>
<sequence length="300" mass="32167">MADTSSGFTRRAALAHMATAVAAVGAMPLVAAAQASGKPSATPAPPGRLKQSLSRWTSKAPLPELCKRLKAIGFAGVDLLYADEWSTVTDSGLAVTMGYPAKRDNFIEMGFNDPANHATLIKELESTIPLAQRAGLTRMITMFGNRKPGIDDRQAADHCIAGLSKIAPFAAEHGITLCVELLNSKVDHHGYQGDSTAFGVEVMKGIGSPNVKLLYDIYHMQIMEGDVIRTIRDNLAWIGHFHTGGVPGRHEIDGSQELNYHAVAKAIADTGFQGYIAHEFMPTASDPFASFAEAFRICTV</sequence>
<dbReference type="InterPro" id="IPR036237">
    <property type="entry name" value="Xyl_isomerase-like_sf"/>
</dbReference>
<evidence type="ECO:0000313" key="4">
    <source>
        <dbReference type="EMBL" id="MDF4026335.1"/>
    </source>
</evidence>
<dbReference type="Proteomes" id="UP001528850">
    <property type="component" value="Unassembled WGS sequence"/>
</dbReference>